<gene>
    <name evidence="2" type="ORF">N5I87_14080</name>
</gene>
<reference evidence="2" key="2">
    <citation type="submission" date="2023-02" db="EMBL/GenBank/DDBJ databases">
        <authorList>
            <person name="Lu C.-H."/>
        </authorList>
    </citation>
    <scope>NUCLEOTIDE SEQUENCE</scope>
    <source>
        <strain evidence="2">22TCCZM01-4</strain>
    </source>
</reference>
<dbReference type="EMBL" id="JAOCQJ010000003">
    <property type="protein sequence ID" value="MCT7317132.1"/>
    <property type="molecule type" value="Genomic_DNA"/>
</dbReference>
<protein>
    <submittedName>
        <fullName evidence="2">WbuC family cupin fold metalloprotein</fullName>
    </submittedName>
</protein>
<dbReference type="Pfam" id="PF19480">
    <property type="entry name" value="DUF6016"/>
    <property type="match status" value="1"/>
</dbReference>
<accession>A0AAE3LD42</accession>
<dbReference type="SUPFAM" id="SSF51182">
    <property type="entry name" value="RmlC-like cupins"/>
    <property type="match status" value="1"/>
</dbReference>
<dbReference type="Proteomes" id="UP001164374">
    <property type="component" value="Unassembled WGS sequence"/>
</dbReference>
<dbReference type="CDD" id="cd07005">
    <property type="entry name" value="cupin_WbuC-like"/>
    <property type="match status" value="1"/>
</dbReference>
<dbReference type="AlphaFoldDB" id="A0AAE3LD42"/>
<dbReference type="NCBIfam" id="TIGR04366">
    <property type="entry name" value="cupin_WbuC"/>
    <property type="match status" value="1"/>
</dbReference>
<name>A0AAE3LD42_9RALS</name>
<dbReference type="RefSeq" id="WP_260799877.1">
    <property type="nucleotide sequence ID" value="NZ_JAOCQJ010000003.1"/>
</dbReference>
<evidence type="ECO:0000259" key="1">
    <source>
        <dbReference type="Pfam" id="PF19480"/>
    </source>
</evidence>
<dbReference type="InterPro" id="IPR027565">
    <property type="entry name" value="Cupin_WbuC"/>
</dbReference>
<evidence type="ECO:0000313" key="3">
    <source>
        <dbReference type="Proteomes" id="UP001164374"/>
    </source>
</evidence>
<dbReference type="InterPro" id="IPR011051">
    <property type="entry name" value="RmlC_Cupin_sf"/>
</dbReference>
<organism evidence="2 3">
    <name type="scientific">Ralstonia mojiangensis</name>
    <dbReference type="NCBI Taxonomy" id="2953895"/>
    <lineage>
        <taxon>Bacteria</taxon>
        <taxon>Pseudomonadati</taxon>
        <taxon>Pseudomonadota</taxon>
        <taxon>Betaproteobacteria</taxon>
        <taxon>Burkholderiales</taxon>
        <taxon>Burkholderiaceae</taxon>
        <taxon>Ralstonia</taxon>
    </lineage>
</organism>
<evidence type="ECO:0000313" key="2">
    <source>
        <dbReference type="EMBL" id="MCT7317132.1"/>
    </source>
</evidence>
<reference evidence="2" key="1">
    <citation type="journal article" date="2023" name="Front. Microbiol.">
        <title>Ralstonia chuxiongensis sp. nov., Ralstonia mojiangensis sp. nov., and Ralstonia soli sp. nov., isolated from tobacco fields, are three novel species in the family Burkholderiaceae.</title>
        <authorList>
            <person name="Lu C.H."/>
            <person name="Zhang Y.Y."/>
            <person name="Jiang N."/>
            <person name="Chen W."/>
            <person name="Shao X."/>
            <person name="Zhao Z.M."/>
            <person name="Lu W.L."/>
            <person name="Hu X."/>
            <person name="Xi Y.X."/>
            <person name="Zou S.Y."/>
            <person name="Wei Q.J."/>
            <person name="Lin Z.L."/>
            <person name="Gong L."/>
            <person name="Gai X.T."/>
            <person name="Zhang L.Q."/>
            <person name="Li J.Y."/>
            <person name="Jin Y."/>
            <person name="Xia Z.Y."/>
        </authorList>
    </citation>
    <scope>NUCLEOTIDE SEQUENCE</scope>
    <source>
        <strain evidence="2">22TCCZM01-4</strain>
    </source>
</reference>
<feature type="domain" description="Cupin fold metalloprotein WbuC cupin" evidence="1">
    <location>
        <begin position="25"/>
        <end position="103"/>
    </location>
</feature>
<proteinExistence type="predicted"/>
<dbReference type="InterPro" id="IPR046058">
    <property type="entry name" value="WbuC_cupin"/>
</dbReference>
<sequence>MLSKSGCLTLILRGHHKMKGAFSVDELDELGVNAKASARRRQHRNVHASYSEKIQRLFNAICADSYIRPHRHTLDPRNETLVAVRGEFAAITFADDGRIADVVRFATEAHWAGDARVTVGIELSPETWHTIVALSDTAILFEVKEGPFEPTIAKEYAPWAPEEGDGNVAAYLQWLKDQVVARLSGGVHKLSSQGMLAKRDIP</sequence>
<comment type="caution">
    <text evidence="2">The sequence shown here is derived from an EMBL/GenBank/DDBJ whole genome shotgun (WGS) entry which is preliminary data.</text>
</comment>